<sequence length="209" mass="23496">MDGQLRNQLSLDDFLDLNGPTGEVCYPSESKESFLAKLGLDESKYTHKRVHVRMRREAKAQYELALATPELRNLLASAKSGEEKQSAMDYVTQQVKQMIYQAASSETKFIYDLVRNDKRECWVIDWVLRREITRREDILLEGEPTTTPQTTTSQSSADATHAEAPHVSHTPPAKVKEEVEKDGVVRGDIPGVLSPMSVQHPLNARDGDS</sequence>
<evidence type="ECO:0000313" key="3">
    <source>
        <dbReference type="Proteomes" id="UP000756132"/>
    </source>
</evidence>
<dbReference type="KEGG" id="ffu:CLAFUR5_06397"/>
<feature type="compositionally biased region" description="Basic and acidic residues" evidence="1">
    <location>
        <begin position="174"/>
        <end position="185"/>
    </location>
</feature>
<dbReference type="RefSeq" id="XP_047762376.1">
    <property type="nucleotide sequence ID" value="XM_047905545.1"/>
</dbReference>
<name>A0A9Q8LII3_PASFU</name>
<reference evidence="2" key="2">
    <citation type="journal article" date="2022" name="Microb. Genom.">
        <title>A chromosome-scale genome assembly of the tomato pathogen Cladosporium fulvum reveals a compartmentalized genome architecture and the presence of a dispensable chromosome.</title>
        <authorList>
            <person name="Zaccaron A.Z."/>
            <person name="Chen L.H."/>
            <person name="Samaras A."/>
            <person name="Stergiopoulos I."/>
        </authorList>
    </citation>
    <scope>NUCLEOTIDE SEQUENCE</scope>
    <source>
        <strain evidence="2">Race5_Kim</strain>
    </source>
</reference>
<accession>A0A9Q8LII3</accession>
<feature type="compositionally biased region" description="Low complexity" evidence="1">
    <location>
        <begin position="144"/>
        <end position="156"/>
    </location>
</feature>
<gene>
    <name evidence="2" type="ORF">CLAFUR5_06397</name>
</gene>
<feature type="region of interest" description="Disordered" evidence="1">
    <location>
        <begin position="139"/>
        <end position="209"/>
    </location>
</feature>
<evidence type="ECO:0000256" key="1">
    <source>
        <dbReference type="SAM" id="MobiDB-lite"/>
    </source>
</evidence>
<proteinExistence type="predicted"/>
<dbReference type="AlphaFoldDB" id="A0A9Q8LII3"/>
<keyword evidence="3" id="KW-1185">Reference proteome</keyword>
<protein>
    <submittedName>
        <fullName evidence="2">Uncharacterized protein</fullName>
    </submittedName>
</protein>
<dbReference type="EMBL" id="CP090167">
    <property type="protein sequence ID" value="UJO18010.1"/>
    <property type="molecule type" value="Genomic_DNA"/>
</dbReference>
<evidence type="ECO:0000313" key="2">
    <source>
        <dbReference type="EMBL" id="UJO18010.1"/>
    </source>
</evidence>
<reference evidence="2" key="1">
    <citation type="submission" date="2021-12" db="EMBL/GenBank/DDBJ databases">
        <authorList>
            <person name="Zaccaron A."/>
            <person name="Stergiopoulos I."/>
        </authorList>
    </citation>
    <scope>NUCLEOTIDE SEQUENCE</scope>
    <source>
        <strain evidence="2">Race5_Kim</strain>
    </source>
</reference>
<organism evidence="2 3">
    <name type="scientific">Passalora fulva</name>
    <name type="common">Tomato leaf mold</name>
    <name type="synonym">Cladosporium fulvum</name>
    <dbReference type="NCBI Taxonomy" id="5499"/>
    <lineage>
        <taxon>Eukaryota</taxon>
        <taxon>Fungi</taxon>
        <taxon>Dikarya</taxon>
        <taxon>Ascomycota</taxon>
        <taxon>Pezizomycotina</taxon>
        <taxon>Dothideomycetes</taxon>
        <taxon>Dothideomycetidae</taxon>
        <taxon>Mycosphaerellales</taxon>
        <taxon>Mycosphaerellaceae</taxon>
        <taxon>Fulvia</taxon>
    </lineage>
</organism>
<dbReference type="GeneID" id="71986275"/>
<dbReference type="Proteomes" id="UP000756132">
    <property type="component" value="Chromosome 5"/>
</dbReference>